<dbReference type="Pfam" id="PF25306">
    <property type="entry name" value="DUF7880"/>
    <property type="match status" value="1"/>
</dbReference>
<dbReference type="Proteomes" id="UP000467840">
    <property type="component" value="Chromosome 12"/>
</dbReference>
<sequence length="110" mass="12121">MAVCVREFLSFENFSTKLQVAKYASDAGSGNTAFNDVDRCLRALEELDSLLLHVSRNDPESFSHISEGKNSGLQTVPPDVMDTGKAIADAYKSPEEEILDLELKKLKSIL</sequence>
<evidence type="ECO:0000313" key="3">
    <source>
        <dbReference type="Proteomes" id="UP000467840"/>
    </source>
</evidence>
<evidence type="ECO:0000259" key="1">
    <source>
        <dbReference type="Pfam" id="PF25306"/>
    </source>
</evidence>
<comment type="caution">
    <text evidence="2">The sequence shown here is derived from an EMBL/GenBank/DDBJ whole genome shotgun (WGS) entry which is preliminary data.</text>
</comment>
<organism evidence="2 3">
    <name type="scientific">Hevea brasiliensis</name>
    <name type="common">Para rubber tree</name>
    <name type="synonym">Siphonia brasiliensis</name>
    <dbReference type="NCBI Taxonomy" id="3981"/>
    <lineage>
        <taxon>Eukaryota</taxon>
        <taxon>Viridiplantae</taxon>
        <taxon>Streptophyta</taxon>
        <taxon>Embryophyta</taxon>
        <taxon>Tracheophyta</taxon>
        <taxon>Spermatophyta</taxon>
        <taxon>Magnoliopsida</taxon>
        <taxon>eudicotyledons</taxon>
        <taxon>Gunneridae</taxon>
        <taxon>Pentapetalae</taxon>
        <taxon>rosids</taxon>
        <taxon>fabids</taxon>
        <taxon>Malpighiales</taxon>
        <taxon>Euphorbiaceae</taxon>
        <taxon>Crotonoideae</taxon>
        <taxon>Micrandreae</taxon>
        <taxon>Hevea</taxon>
    </lineage>
</organism>
<name>A0A6A6K9E0_HEVBR</name>
<proteinExistence type="predicted"/>
<keyword evidence="3" id="KW-1185">Reference proteome</keyword>
<gene>
    <name evidence="2" type="ORF">GH714_037533</name>
</gene>
<feature type="domain" description="DUF7880" evidence="1">
    <location>
        <begin position="19"/>
        <end position="87"/>
    </location>
</feature>
<reference evidence="2 3" key="1">
    <citation type="journal article" date="2020" name="Mol. Plant">
        <title>The Chromosome-Based Rubber Tree Genome Provides New Insights into Spurge Genome Evolution and Rubber Biosynthesis.</title>
        <authorList>
            <person name="Liu J."/>
            <person name="Shi C."/>
            <person name="Shi C.C."/>
            <person name="Li W."/>
            <person name="Zhang Q.J."/>
            <person name="Zhang Y."/>
            <person name="Li K."/>
            <person name="Lu H.F."/>
            <person name="Shi C."/>
            <person name="Zhu S.T."/>
            <person name="Xiao Z.Y."/>
            <person name="Nan H."/>
            <person name="Yue Y."/>
            <person name="Zhu X.G."/>
            <person name="Wu Y."/>
            <person name="Hong X.N."/>
            <person name="Fan G.Y."/>
            <person name="Tong Y."/>
            <person name="Zhang D."/>
            <person name="Mao C.L."/>
            <person name="Liu Y.L."/>
            <person name="Hao S.J."/>
            <person name="Liu W.Q."/>
            <person name="Lv M.Q."/>
            <person name="Zhang H.B."/>
            <person name="Liu Y."/>
            <person name="Hu-Tang G.R."/>
            <person name="Wang J.P."/>
            <person name="Wang J.H."/>
            <person name="Sun Y.H."/>
            <person name="Ni S.B."/>
            <person name="Chen W.B."/>
            <person name="Zhang X.C."/>
            <person name="Jiao Y.N."/>
            <person name="Eichler E.E."/>
            <person name="Li G.H."/>
            <person name="Liu X."/>
            <person name="Gao L.Z."/>
        </authorList>
    </citation>
    <scope>NUCLEOTIDE SEQUENCE [LARGE SCALE GENOMIC DNA]</scope>
    <source>
        <strain evidence="3">cv. GT1</strain>
        <tissue evidence="2">Leaf</tissue>
    </source>
</reference>
<protein>
    <recommendedName>
        <fullName evidence="1">DUF7880 domain-containing protein</fullName>
    </recommendedName>
</protein>
<dbReference type="PANTHER" id="PTHR36014">
    <property type="entry name" value="OS03G0176600 PROTEIN"/>
    <property type="match status" value="1"/>
</dbReference>
<dbReference type="EMBL" id="JAAGAX010000018">
    <property type="protein sequence ID" value="KAF2285044.1"/>
    <property type="molecule type" value="Genomic_DNA"/>
</dbReference>
<evidence type="ECO:0000313" key="2">
    <source>
        <dbReference type="EMBL" id="KAF2285044.1"/>
    </source>
</evidence>
<dbReference type="PANTHER" id="PTHR36014:SF1">
    <property type="entry name" value="OS03G0176700 PROTEIN"/>
    <property type="match status" value="1"/>
</dbReference>
<dbReference type="InterPro" id="IPR057202">
    <property type="entry name" value="DUF7880"/>
</dbReference>
<accession>A0A6A6K9E0</accession>
<dbReference type="AlphaFoldDB" id="A0A6A6K9E0"/>